<organism evidence="3 4">
    <name type="scientific">Blumeria hordei</name>
    <name type="common">Barley powdery mildew</name>
    <name type="synonym">Blumeria graminis f. sp. hordei</name>
    <dbReference type="NCBI Taxonomy" id="2867405"/>
    <lineage>
        <taxon>Eukaryota</taxon>
        <taxon>Fungi</taxon>
        <taxon>Dikarya</taxon>
        <taxon>Ascomycota</taxon>
        <taxon>Pezizomycotina</taxon>
        <taxon>Leotiomycetes</taxon>
        <taxon>Erysiphales</taxon>
        <taxon>Erysiphaceae</taxon>
        <taxon>Blumeria</taxon>
    </lineage>
</organism>
<evidence type="ECO:0000313" key="3">
    <source>
        <dbReference type="EMBL" id="SZF00069.1"/>
    </source>
</evidence>
<dbReference type="Proteomes" id="UP000275772">
    <property type="component" value="Unassembled WGS sequence"/>
</dbReference>
<proteinExistence type="inferred from homology"/>
<dbReference type="Gene3D" id="3.30.450.30">
    <property type="entry name" value="Dynein light chain 2a, cytoplasmic"/>
    <property type="match status" value="1"/>
</dbReference>
<name>A0A383UJV0_BLUHO</name>
<evidence type="ECO:0000256" key="1">
    <source>
        <dbReference type="ARBA" id="ARBA00007191"/>
    </source>
</evidence>
<dbReference type="InterPro" id="IPR004942">
    <property type="entry name" value="Roadblock/LAMTOR2_dom"/>
</dbReference>
<dbReference type="SUPFAM" id="SSF103196">
    <property type="entry name" value="Roadblock/LC7 domain"/>
    <property type="match status" value="1"/>
</dbReference>
<dbReference type="EMBL" id="UNSH01000007">
    <property type="protein sequence ID" value="SZF00069.1"/>
    <property type="molecule type" value="Genomic_DNA"/>
</dbReference>
<dbReference type="AlphaFoldDB" id="A0A383UJV0"/>
<evidence type="ECO:0000259" key="2">
    <source>
        <dbReference type="SMART" id="SM00960"/>
    </source>
</evidence>
<dbReference type="PANTHER" id="PTHR10779">
    <property type="entry name" value="DYNEIN LIGHT CHAIN ROADBLOCK"/>
    <property type="match status" value="1"/>
</dbReference>
<gene>
    <name evidence="3" type="ORF">BLGHR1_10794</name>
</gene>
<comment type="similarity">
    <text evidence="1">Belongs to the GAMAD family.</text>
</comment>
<feature type="domain" description="Roadblock/LAMTOR2" evidence="2">
    <location>
        <begin position="16"/>
        <end position="128"/>
    </location>
</feature>
<evidence type="ECO:0000313" key="4">
    <source>
        <dbReference type="Proteomes" id="UP000275772"/>
    </source>
</evidence>
<protein>
    <recommendedName>
        <fullName evidence="2">Roadblock/LAMTOR2 domain-containing protein</fullName>
    </recommendedName>
</protein>
<dbReference type="VEuPathDB" id="FungiDB:BLGHR1_10794"/>
<sequence>MADVVSSSIVAIPAVVEETLQRLSSKSSVIATLAIDRESLTVLASSGQTSVFNLPDSTTATRAATSPTTTGAQGIENFAKMMVNYVNSTSKFISDMDEEDGLRLLRVRTKKLELVIVPDSKYLFIVAHEVPA</sequence>
<dbReference type="SMART" id="SM00960">
    <property type="entry name" value="Robl_LC7"/>
    <property type="match status" value="1"/>
</dbReference>
<reference evidence="3 4" key="1">
    <citation type="submission" date="2017-11" db="EMBL/GenBank/DDBJ databases">
        <authorList>
            <person name="Kracher B."/>
        </authorList>
    </citation>
    <scope>NUCLEOTIDE SEQUENCE [LARGE SCALE GENOMIC DNA]</scope>
    <source>
        <strain evidence="3 4">RACE1</strain>
    </source>
</reference>
<accession>A0A383UJV0</accession>